<dbReference type="GO" id="GO:0000976">
    <property type="term" value="F:transcription cis-regulatory region binding"/>
    <property type="evidence" value="ECO:0007669"/>
    <property type="project" value="TreeGrafter"/>
</dbReference>
<evidence type="ECO:0000256" key="7">
    <source>
        <dbReference type="PROSITE-ProRule" id="PRU01091"/>
    </source>
</evidence>
<dbReference type="PANTHER" id="PTHR48111">
    <property type="entry name" value="REGULATOR OF RPOS"/>
    <property type="match status" value="1"/>
</dbReference>
<dbReference type="Gene3D" id="1.10.10.10">
    <property type="entry name" value="Winged helix-like DNA-binding domain superfamily/Winged helix DNA-binding domain"/>
    <property type="match status" value="1"/>
</dbReference>
<dbReference type="PROSITE" id="PS51755">
    <property type="entry name" value="OMPR_PHOB"/>
    <property type="match status" value="1"/>
</dbReference>
<keyword evidence="12" id="KW-1185">Reference proteome</keyword>
<dbReference type="Pfam" id="PF00486">
    <property type="entry name" value="Trans_reg_C"/>
    <property type="match status" value="1"/>
</dbReference>
<dbReference type="STRING" id="391625.PPSIR1_08142"/>
<evidence type="ECO:0000256" key="3">
    <source>
        <dbReference type="ARBA" id="ARBA00023015"/>
    </source>
</evidence>
<reference evidence="11 12" key="1">
    <citation type="submission" date="2007-06" db="EMBL/GenBank/DDBJ databases">
        <authorList>
            <person name="Shimkets L."/>
            <person name="Ferriera S."/>
            <person name="Johnson J."/>
            <person name="Kravitz S."/>
            <person name="Beeson K."/>
            <person name="Sutton G."/>
            <person name="Rogers Y.-H."/>
            <person name="Friedman R."/>
            <person name="Frazier M."/>
            <person name="Venter J.C."/>
        </authorList>
    </citation>
    <scope>NUCLEOTIDE SEQUENCE [LARGE SCALE GENOMIC DNA]</scope>
    <source>
        <strain evidence="11 12">SIR-1</strain>
    </source>
</reference>
<comment type="caution">
    <text evidence="11">The sequence shown here is derived from an EMBL/GenBank/DDBJ whole genome shotgun (WGS) entry which is preliminary data.</text>
</comment>
<dbReference type="OrthoDB" id="9793321at2"/>
<dbReference type="Pfam" id="PF00072">
    <property type="entry name" value="Response_reg"/>
    <property type="match status" value="1"/>
</dbReference>
<keyword evidence="3" id="KW-0805">Transcription regulation</keyword>
<dbReference type="GO" id="GO:0032993">
    <property type="term" value="C:protein-DNA complex"/>
    <property type="evidence" value="ECO:0007669"/>
    <property type="project" value="TreeGrafter"/>
</dbReference>
<dbReference type="SMART" id="SM00448">
    <property type="entry name" value="REC"/>
    <property type="match status" value="1"/>
</dbReference>
<evidence type="ECO:0000313" key="12">
    <source>
        <dbReference type="Proteomes" id="UP000005801"/>
    </source>
</evidence>
<dbReference type="InterPro" id="IPR036388">
    <property type="entry name" value="WH-like_DNA-bd_sf"/>
</dbReference>
<sequence>MPTTILIVEDEQDLLDTLEFNLQREGYATRRAASGRAGLEAAALEPAPDLVLLDLMLPDISGTEVCRQLRAAERTRSVPVVMLTARGEEVDRVVGFEVGADDYVTKPFSVRELMLRVRAILRRAGTKAEAPSRLQHGDLEVDVAGHRVWVGGNEIRLTALEFRLLATLLSRAGRVQTRDTLLSDVWGMHAGLTTRTVDTHVTRLRKKLGDAGSYIETLRGVGYRFRDSQDGGAALPPGAGAPSPSASPGAKAVEAR</sequence>
<proteinExistence type="predicted"/>
<dbReference type="Gene3D" id="3.40.50.2300">
    <property type="match status" value="1"/>
</dbReference>
<evidence type="ECO:0000256" key="4">
    <source>
        <dbReference type="ARBA" id="ARBA00023125"/>
    </source>
</evidence>
<dbReference type="eggNOG" id="COG0745">
    <property type="taxonomic scope" value="Bacteria"/>
</dbReference>
<dbReference type="Proteomes" id="UP000005801">
    <property type="component" value="Unassembled WGS sequence"/>
</dbReference>
<protein>
    <submittedName>
        <fullName evidence="11">Two component transcriptional regulator, winged helix family protein</fullName>
    </submittedName>
</protein>
<evidence type="ECO:0000259" key="10">
    <source>
        <dbReference type="PROSITE" id="PS51755"/>
    </source>
</evidence>
<dbReference type="PANTHER" id="PTHR48111:SF21">
    <property type="entry name" value="DNA-BINDING DUAL MASTER TRANSCRIPTIONAL REGULATOR RPAA"/>
    <property type="match status" value="1"/>
</dbReference>
<evidence type="ECO:0000256" key="1">
    <source>
        <dbReference type="ARBA" id="ARBA00022553"/>
    </source>
</evidence>
<dbReference type="SUPFAM" id="SSF46894">
    <property type="entry name" value="C-terminal effector domain of the bipartite response regulators"/>
    <property type="match status" value="1"/>
</dbReference>
<dbReference type="Gene3D" id="6.10.250.690">
    <property type="match status" value="1"/>
</dbReference>
<dbReference type="GO" id="GO:0006355">
    <property type="term" value="P:regulation of DNA-templated transcription"/>
    <property type="evidence" value="ECO:0007669"/>
    <property type="project" value="InterPro"/>
</dbReference>
<dbReference type="SMART" id="SM00862">
    <property type="entry name" value="Trans_reg_C"/>
    <property type="match status" value="1"/>
</dbReference>
<name>A6GE03_9BACT</name>
<dbReference type="InterPro" id="IPR016032">
    <property type="entry name" value="Sig_transdc_resp-reg_C-effctor"/>
</dbReference>
<keyword evidence="1 6" id="KW-0597">Phosphoprotein</keyword>
<dbReference type="PROSITE" id="PS50110">
    <property type="entry name" value="RESPONSE_REGULATORY"/>
    <property type="match status" value="1"/>
</dbReference>
<keyword evidence="4 7" id="KW-0238">DNA-binding</keyword>
<evidence type="ECO:0000256" key="8">
    <source>
        <dbReference type="SAM" id="MobiDB-lite"/>
    </source>
</evidence>
<dbReference type="InterPro" id="IPR001867">
    <property type="entry name" value="OmpR/PhoB-type_DNA-bd"/>
</dbReference>
<dbReference type="CDD" id="cd00383">
    <property type="entry name" value="trans_reg_C"/>
    <property type="match status" value="1"/>
</dbReference>
<dbReference type="InterPro" id="IPR011006">
    <property type="entry name" value="CheY-like_superfamily"/>
</dbReference>
<dbReference type="EMBL" id="ABCS01000078">
    <property type="protein sequence ID" value="EDM75869.1"/>
    <property type="molecule type" value="Genomic_DNA"/>
</dbReference>
<feature type="region of interest" description="Disordered" evidence="8">
    <location>
        <begin position="228"/>
        <end position="256"/>
    </location>
</feature>
<dbReference type="GO" id="GO:0005829">
    <property type="term" value="C:cytosol"/>
    <property type="evidence" value="ECO:0007669"/>
    <property type="project" value="TreeGrafter"/>
</dbReference>
<dbReference type="InterPro" id="IPR001789">
    <property type="entry name" value="Sig_transdc_resp-reg_receiver"/>
</dbReference>
<dbReference type="AlphaFoldDB" id="A6GE03"/>
<feature type="compositionally biased region" description="Low complexity" evidence="8">
    <location>
        <begin position="231"/>
        <end position="250"/>
    </location>
</feature>
<dbReference type="GO" id="GO:0000156">
    <property type="term" value="F:phosphorelay response regulator activity"/>
    <property type="evidence" value="ECO:0007669"/>
    <property type="project" value="TreeGrafter"/>
</dbReference>
<gene>
    <name evidence="11" type="ORF">PPSIR1_08142</name>
</gene>
<evidence type="ECO:0000313" key="11">
    <source>
        <dbReference type="EMBL" id="EDM75869.1"/>
    </source>
</evidence>
<accession>A6GE03</accession>
<organism evidence="11 12">
    <name type="scientific">Plesiocystis pacifica SIR-1</name>
    <dbReference type="NCBI Taxonomy" id="391625"/>
    <lineage>
        <taxon>Bacteria</taxon>
        <taxon>Pseudomonadati</taxon>
        <taxon>Myxococcota</taxon>
        <taxon>Polyangia</taxon>
        <taxon>Nannocystales</taxon>
        <taxon>Nannocystaceae</taxon>
        <taxon>Plesiocystis</taxon>
    </lineage>
</organism>
<feature type="DNA-binding region" description="OmpR/PhoB-type" evidence="7">
    <location>
        <begin position="131"/>
        <end position="227"/>
    </location>
</feature>
<dbReference type="SUPFAM" id="SSF52172">
    <property type="entry name" value="CheY-like"/>
    <property type="match status" value="1"/>
</dbReference>
<evidence type="ECO:0000259" key="9">
    <source>
        <dbReference type="PROSITE" id="PS50110"/>
    </source>
</evidence>
<dbReference type="RefSeq" id="WP_006974943.1">
    <property type="nucleotide sequence ID" value="NZ_ABCS01000078.1"/>
</dbReference>
<evidence type="ECO:0000256" key="2">
    <source>
        <dbReference type="ARBA" id="ARBA00023012"/>
    </source>
</evidence>
<evidence type="ECO:0000256" key="6">
    <source>
        <dbReference type="PROSITE-ProRule" id="PRU00169"/>
    </source>
</evidence>
<evidence type="ECO:0000256" key="5">
    <source>
        <dbReference type="ARBA" id="ARBA00023163"/>
    </source>
</evidence>
<keyword evidence="5" id="KW-0804">Transcription</keyword>
<feature type="domain" description="OmpR/PhoB-type" evidence="10">
    <location>
        <begin position="131"/>
        <end position="227"/>
    </location>
</feature>
<dbReference type="InterPro" id="IPR039420">
    <property type="entry name" value="WalR-like"/>
</dbReference>
<feature type="domain" description="Response regulatory" evidence="9">
    <location>
        <begin position="4"/>
        <end position="121"/>
    </location>
</feature>
<keyword evidence="2" id="KW-0902">Two-component regulatory system</keyword>
<feature type="modified residue" description="4-aspartylphosphate" evidence="6">
    <location>
        <position position="54"/>
    </location>
</feature>
<dbReference type="FunFam" id="3.40.50.2300:FF:000001">
    <property type="entry name" value="DNA-binding response regulator PhoB"/>
    <property type="match status" value="1"/>
</dbReference>